<sequence length="99" mass="10837">MQVVLSRQGWRACQAFYRAIGQTPTHLLLSGPALLLLLLADDDAYALHDLAGQGTIITVTQVTLDAYDLDSGHLPAYIYVVRDLETGALSRQTVSLLWP</sequence>
<evidence type="ECO:0000313" key="3">
    <source>
        <dbReference type="Proteomes" id="UP000630135"/>
    </source>
</evidence>
<protein>
    <submittedName>
        <fullName evidence="1">Uncharacterized protein</fullName>
    </submittedName>
</protein>
<reference evidence="3" key="3">
    <citation type="journal article" date="2019" name="Int. J. Syst. Evol. Microbiol.">
        <title>The Global Catalogue of Microorganisms (GCM) 10K type strain sequencing project: providing services to taxonomists for standard genome sequencing and annotation.</title>
        <authorList>
            <consortium name="The Broad Institute Genomics Platform"/>
            <consortium name="The Broad Institute Genome Sequencing Center for Infectious Disease"/>
            <person name="Wu L."/>
            <person name="Ma J."/>
        </authorList>
    </citation>
    <scope>NUCLEOTIDE SEQUENCE [LARGE SCALE GENOMIC DNA]</scope>
    <source>
        <strain evidence="3">CGMCC 1.8884</strain>
    </source>
</reference>
<evidence type="ECO:0000313" key="4">
    <source>
        <dbReference type="Proteomes" id="UP000652720"/>
    </source>
</evidence>
<reference evidence="2" key="1">
    <citation type="journal article" date="2014" name="Int. J. Syst. Evol. Microbiol.">
        <title>Complete genome of a new Firmicutes species belonging to the dominant human colonic microbiota ('Ruminococcus bicirculans') reveals two chromosomes and a selective capacity to utilize plant glucans.</title>
        <authorList>
            <consortium name="NISC Comparative Sequencing Program"/>
            <person name="Wegmann U."/>
            <person name="Louis P."/>
            <person name="Goesmann A."/>
            <person name="Henrissat B."/>
            <person name="Duncan S.H."/>
            <person name="Flint H.J."/>
        </authorList>
    </citation>
    <scope>NUCLEOTIDE SEQUENCE</scope>
    <source>
        <strain evidence="2">CGMCC 1.8884</strain>
    </source>
</reference>
<name>A0AAV4K1U6_9DEIO</name>
<comment type="caution">
    <text evidence="1">The sequence shown here is derived from an EMBL/GenBank/DDBJ whole genome shotgun (WGS) entry which is preliminary data.</text>
</comment>
<dbReference type="EMBL" id="BMMA01000003">
    <property type="protein sequence ID" value="GGI74266.1"/>
    <property type="molecule type" value="Genomic_DNA"/>
</dbReference>
<organism evidence="1 4">
    <name type="scientific">Deinococcus wulumuqiensis</name>
    <dbReference type="NCBI Taxonomy" id="980427"/>
    <lineage>
        <taxon>Bacteria</taxon>
        <taxon>Thermotogati</taxon>
        <taxon>Deinococcota</taxon>
        <taxon>Deinococci</taxon>
        <taxon>Deinococcales</taxon>
        <taxon>Deinococcaceae</taxon>
        <taxon>Deinococcus</taxon>
    </lineage>
</organism>
<reference evidence="1" key="2">
    <citation type="journal article" date="2014" name="Int. J. Syst. Evol. Microbiol.">
        <title>Complete genome sequence of Corynebacterium casei LMG S-19264T (=DSM 44701T), isolated from a smear-ripened cheese.</title>
        <authorList>
            <consortium name="US DOE Joint Genome Institute (JGI-PGF)"/>
            <person name="Walter F."/>
            <person name="Albersmeier A."/>
            <person name="Kalinowski J."/>
            <person name="Ruckert C."/>
        </authorList>
    </citation>
    <scope>NUCLEOTIDE SEQUENCE</scope>
    <source>
        <strain evidence="1">CGMCC 1.8885</strain>
    </source>
</reference>
<dbReference type="Proteomes" id="UP000652720">
    <property type="component" value="Unassembled WGS sequence"/>
</dbReference>
<evidence type="ECO:0000313" key="1">
    <source>
        <dbReference type="EMBL" id="GGI74266.1"/>
    </source>
</evidence>
<proteinExistence type="predicted"/>
<keyword evidence="3" id="KW-1185">Reference proteome</keyword>
<accession>A0AAV4K1U6</accession>
<dbReference type="Proteomes" id="UP000630135">
    <property type="component" value="Unassembled WGS sequence"/>
</dbReference>
<reference evidence="1" key="4">
    <citation type="submission" date="2023-08" db="EMBL/GenBank/DDBJ databases">
        <authorList>
            <person name="Sun Q."/>
            <person name="Zhou Y."/>
        </authorList>
    </citation>
    <scope>NUCLEOTIDE SEQUENCE</scope>
    <source>
        <strain evidence="2">CGMCC 1.8884</strain>
        <strain evidence="1">CGMCC 1.8885</strain>
    </source>
</reference>
<evidence type="ECO:0000313" key="2">
    <source>
        <dbReference type="EMBL" id="GGP29853.1"/>
    </source>
</evidence>
<dbReference type="AlphaFoldDB" id="A0AAV4K1U6"/>
<gene>
    <name evidence="2" type="ORF">GCM10008021_15040</name>
    <name evidence="1" type="ORF">GCM10010914_05390</name>
</gene>
<dbReference type="EMBL" id="BMLZ01000016">
    <property type="protein sequence ID" value="GGP29853.1"/>
    <property type="molecule type" value="Genomic_DNA"/>
</dbReference>